<dbReference type="EMBL" id="CP017151">
    <property type="protein sequence ID" value="AOR73741.1"/>
    <property type="molecule type" value="Genomic_DNA"/>
</dbReference>
<keyword evidence="3 7" id="KW-0963">Cytoplasm</keyword>
<reference evidence="10 11" key="1">
    <citation type="submission" date="2016-09" db="EMBL/GenBank/DDBJ databases">
        <title>Genome Sequence of the Lactobacillus fermentum strain NCC2970 (CNCM I-5068).</title>
        <authorList>
            <person name="Barretto C."/>
            <person name="Ngom-Bru C."/>
            <person name="Genevaz A."/>
            <person name="Fournier C."/>
            <person name="Moine D."/>
            <person name="Kassam M."/>
            <person name="Iltis A."/>
            <person name="Sagory-Zalkind P."/>
            <person name="Faucherand G."/>
            <person name="Descombes P."/>
            <person name="Duboux S."/>
        </authorList>
    </citation>
    <scope>NUCLEOTIDE SEQUENCE [LARGE SCALE GENOMIC DNA]</scope>
    <source>
        <strain evidence="10 11">NCC2970</strain>
    </source>
</reference>
<dbReference type="GO" id="GO:0003677">
    <property type="term" value="F:DNA binding"/>
    <property type="evidence" value="ECO:0007669"/>
    <property type="project" value="UniProtKB-KW"/>
</dbReference>
<evidence type="ECO:0000256" key="7">
    <source>
        <dbReference type="HAMAP-Rule" id="MF_00173"/>
    </source>
</evidence>
<dbReference type="InterPro" id="IPR020899">
    <property type="entry name" value="Arg_repress_C"/>
</dbReference>
<keyword evidence="6 7" id="KW-0804">Transcription</keyword>
<accession>A0A1D7ZV75</accession>
<keyword evidence="5 7" id="KW-0238">DNA-binding</keyword>
<dbReference type="InterPro" id="IPR020900">
    <property type="entry name" value="Arg_repress_DNA-bd"/>
</dbReference>
<comment type="pathway">
    <text evidence="7">Amino-acid biosynthesis; L-arginine biosynthesis [regulation].</text>
</comment>
<keyword evidence="4 7" id="KW-0805">Transcription regulation</keyword>
<comment type="function">
    <text evidence="7">Regulates arginine biosynthesis genes.</text>
</comment>
<sequence length="156" mass="17644">MAKEERAMKKVDRQRQIQQIIEENDVERQDDLVRLLGEAGIQVTQATISRDIKEMKLIKVPSTHGGYHYSLPNYHQEDKEAQLTATIKSNLVELKRSDRMVGLVMQPGHGPLMALLVNSLKFPEVFMAIGDDANVLVVCQSQTAAAEFEERINSLR</sequence>
<evidence type="ECO:0000313" key="11">
    <source>
        <dbReference type="Proteomes" id="UP000094714"/>
    </source>
</evidence>
<evidence type="ECO:0000256" key="5">
    <source>
        <dbReference type="ARBA" id="ARBA00023125"/>
    </source>
</evidence>
<dbReference type="InterPro" id="IPR036251">
    <property type="entry name" value="Arg_repress_C_sf"/>
</dbReference>
<dbReference type="Proteomes" id="UP000094714">
    <property type="component" value="Chromosome"/>
</dbReference>
<dbReference type="PANTHER" id="PTHR34471">
    <property type="entry name" value="ARGININE REPRESSOR"/>
    <property type="match status" value="1"/>
</dbReference>
<feature type="domain" description="Arginine repressor DNA-binding" evidence="8">
    <location>
        <begin position="8"/>
        <end position="75"/>
    </location>
</feature>
<dbReference type="SUPFAM" id="SSF55252">
    <property type="entry name" value="C-terminal domain of arginine repressor"/>
    <property type="match status" value="1"/>
</dbReference>
<evidence type="ECO:0000256" key="2">
    <source>
        <dbReference type="ARBA" id="ARBA00008316"/>
    </source>
</evidence>
<evidence type="ECO:0000256" key="3">
    <source>
        <dbReference type="ARBA" id="ARBA00022490"/>
    </source>
</evidence>
<evidence type="ECO:0000256" key="1">
    <source>
        <dbReference type="ARBA" id="ARBA00004496"/>
    </source>
</evidence>
<keyword evidence="7" id="KW-0678">Repressor</keyword>
<dbReference type="GO" id="GO:0003700">
    <property type="term" value="F:DNA-binding transcription factor activity"/>
    <property type="evidence" value="ECO:0007669"/>
    <property type="project" value="UniProtKB-UniRule"/>
</dbReference>
<dbReference type="HAMAP" id="MF_00173">
    <property type="entry name" value="Arg_repressor"/>
    <property type="match status" value="1"/>
</dbReference>
<comment type="subcellular location">
    <subcellularLocation>
        <location evidence="1 7">Cytoplasm</location>
    </subcellularLocation>
</comment>
<dbReference type="SUPFAM" id="SSF46785">
    <property type="entry name" value="Winged helix' DNA-binding domain"/>
    <property type="match status" value="1"/>
</dbReference>
<organism evidence="10 11">
    <name type="scientific">Limosilactobacillus fermentum</name>
    <name type="common">Lactobacillus fermentum</name>
    <dbReference type="NCBI Taxonomy" id="1613"/>
    <lineage>
        <taxon>Bacteria</taxon>
        <taxon>Bacillati</taxon>
        <taxon>Bacillota</taxon>
        <taxon>Bacilli</taxon>
        <taxon>Lactobacillales</taxon>
        <taxon>Lactobacillaceae</taxon>
        <taxon>Limosilactobacillus</taxon>
    </lineage>
</organism>
<dbReference type="InterPro" id="IPR001669">
    <property type="entry name" value="Arg_repress"/>
</dbReference>
<dbReference type="GO" id="GO:1900079">
    <property type="term" value="P:regulation of arginine biosynthetic process"/>
    <property type="evidence" value="ECO:0007669"/>
    <property type="project" value="UniProtKB-UniRule"/>
</dbReference>
<dbReference type="GO" id="GO:0006526">
    <property type="term" value="P:L-arginine biosynthetic process"/>
    <property type="evidence" value="ECO:0007669"/>
    <property type="project" value="UniProtKB-UniPathway"/>
</dbReference>
<dbReference type="PATRIC" id="fig|1613.112.peg.278"/>
<evidence type="ECO:0000259" key="9">
    <source>
        <dbReference type="Pfam" id="PF02863"/>
    </source>
</evidence>
<dbReference type="Gene3D" id="3.30.1360.40">
    <property type="match status" value="1"/>
</dbReference>
<dbReference type="Pfam" id="PF02863">
    <property type="entry name" value="Arg_repressor_C"/>
    <property type="match status" value="1"/>
</dbReference>
<dbReference type="Gene3D" id="1.10.10.10">
    <property type="entry name" value="Winged helix-like DNA-binding domain superfamily/Winged helix DNA-binding domain"/>
    <property type="match status" value="1"/>
</dbReference>
<name>A0A1D7ZV75_LIMFE</name>
<evidence type="ECO:0000256" key="6">
    <source>
        <dbReference type="ARBA" id="ARBA00023163"/>
    </source>
</evidence>
<dbReference type="GO" id="GO:0051259">
    <property type="term" value="P:protein complex oligomerization"/>
    <property type="evidence" value="ECO:0007669"/>
    <property type="project" value="InterPro"/>
</dbReference>
<feature type="domain" description="Arginine repressor C-terminal" evidence="9">
    <location>
        <begin position="88"/>
        <end position="153"/>
    </location>
</feature>
<evidence type="ECO:0000313" key="10">
    <source>
        <dbReference type="EMBL" id="AOR73741.1"/>
    </source>
</evidence>
<dbReference type="PANTHER" id="PTHR34471:SF1">
    <property type="entry name" value="ARGININE REPRESSOR"/>
    <property type="match status" value="1"/>
</dbReference>
<dbReference type="AlphaFoldDB" id="A0A1D7ZV75"/>
<keyword evidence="7" id="KW-0055">Arginine biosynthesis</keyword>
<evidence type="ECO:0000256" key="4">
    <source>
        <dbReference type="ARBA" id="ARBA00023015"/>
    </source>
</evidence>
<dbReference type="InterPro" id="IPR036390">
    <property type="entry name" value="WH_DNA-bd_sf"/>
</dbReference>
<dbReference type="GO" id="GO:0005737">
    <property type="term" value="C:cytoplasm"/>
    <property type="evidence" value="ECO:0007669"/>
    <property type="project" value="UniProtKB-SubCell"/>
</dbReference>
<keyword evidence="7" id="KW-0028">Amino-acid biosynthesis</keyword>
<protein>
    <recommendedName>
        <fullName evidence="7">Arginine repressor</fullName>
    </recommendedName>
</protein>
<evidence type="ECO:0000259" key="8">
    <source>
        <dbReference type="Pfam" id="PF01316"/>
    </source>
</evidence>
<dbReference type="InterPro" id="IPR036388">
    <property type="entry name" value="WH-like_DNA-bd_sf"/>
</dbReference>
<dbReference type="GO" id="GO:0034618">
    <property type="term" value="F:arginine binding"/>
    <property type="evidence" value="ECO:0007669"/>
    <property type="project" value="InterPro"/>
</dbReference>
<comment type="similarity">
    <text evidence="2 7">Belongs to the ArgR family.</text>
</comment>
<dbReference type="Pfam" id="PF01316">
    <property type="entry name" value="Arg_repressor"/>
    <property type="match status" value="1"/>
</dbReference>
<proteinExistence type="inferred from homology"/>
<gene>
    <name evidence="7" type="primary">argR</name>
    <name evidence="10" type="ORF">LACFE_CDS0263</name>
</gene>
<dbReference type="PRINTS" id="PR01467">
    <property type="entry name" value="ARGREPRESSOR"/>
</dbReference>
<dbReference type="UniPathway" id="UPA00068"/>